<feature type="compositionally biased region" description="Polar residues" evidence="1">
    <location>
        <begin position="19"/>
        <end position="29"/>
    </location>
</feature>
<dbReference type="InterPro" id="IPR038765">
    <property type="entry name" value="Papain-like_cys_pep_sf"/>
</dbReference>
<dbReference type="Proteomes" id="UP000193689">
    <property type="component" value="Unassembled WGS sequence"/>
</dbReference>
<keyword evidence="4" id="KW-1185">Reference proteome</keyword>
<dbReference type="InterPro" id="IPR052557">
    <property type="entry name" value="CAP/Cytokinesis_protein"/>
</dbReference>
<dbReference type="PANTHER" id="PTHR46333:SF5">
    <property type="entry name" value="TRANSGLUTAMINASE-LIKE DOMAIN-CONTAINING PROTEIN"/>
    <property type="match status" value="1"/>
</dbReference>
<dbReference type="OrthoDB" id="6129702at2759"/>
<comment type="caution">
    <text evidence="3">The sequence shown here is derived from an EMBL/GenBank/DDBJ whole genome shotgun (WGS) entry which is preliminary data.</text>
</comment>
<dbReference type="GeneID" id="63776383"/>
<evidence type="ECO:0000313" key="4">
    <source>
        <dbReference type="Proteomes" id="UP000193689"/>
    </source>
</evidence>
<evidence type="ECO:0000313" key="3">
    <source>
        <dbReference type="EMBL" id="ORY65266.1"/>
    </source>
</evidence>
<dbReference type="SUPFAM" id="SSF54001">
    <property type="entry name" value="Cysteine proteinases"/>
    <property type="match status" value="1"/>
</dbReference>
<dbReference type="Pfam" id="PF01841">
    <property type="entry name" value="Transglut_core"/>
    <property type="match status" value="1"/>
</dbReference>
<feature type="compositionally biased region" description="Low complexity" evidence="1">
    <location>
        <begin position="48"/>
        <end position="58"/>
    </location>
</feature>
<feature type="region of interest" description="Disordered" evidence="1">
    <location>
        <begin position="1"/>
        <end position="299"/>
    </location>
</feature>
<dbReference type="InterPro" id="IPR002931">
    <property type="entry name" value="Transglutaminase-like"/>
</dbReference>
<feature type="compositionally biased region" description="Basic and acidic residues" evidence="1">
    <location>
        <begin position="189"/>
        <end position="206"/>
    </location>
</feature>
<dbReference type="RefSeq" id="XP_040716418.1">
    <property type="nucleotide sequence ID" value="XM_040860171.1"/>
</dbReference>
<feature type="compositionally biased region" description="Low complexity" evidence="1">
    <location>
        <begin position="141"/>
        <end position="171"/>
    </location>
</feature>
<proteinExistence type="predicted"/>
<evidence type="ECO:0000259" key="2">
    <source>
        <dbReference type="Pfam" id="PF01841"/>
    </source>
</evidence>
<dbReference type="PANTHER" id="PTHR46333">
    <property type="entry name" value="CYTOKINESIS PROTEIN 3"/>
    <property type="match status" value="1"/>
</dbReference>
<protein>
    <recommendedName>
        <fullName evidence="2">Transglutaminase-like domain-containing protein</fullName>
    </recommendedName>
</protein>
<dbReference type="STRING" id="1141098.A0A1Y2E1R6"/>
<name>A0A1Y2E1R6_9PEZI</name>
<reference evidence="3 4" key="1">
    <citation type="submission" date="2016-07" db="EMBL/GenBank/DDBJ databases">
        <title>Pervasive Adenine N6-methylation of Active Genes in Fungi.</title>
        <authorList>
            <consortium name="DOE Joint Genome Institute"/>
            <person name="Mondo S.J."/>
            <person name="Dannebaum R.O."/>
            <person name="Kuo R.C."/>
            <person name="Labutti K."/>
            <person name="Haridas S."/>
            <person name="Kuo A."/>
            <person name="Salamov A."/>
            <person name="Ahrendt S.R."/>
            <person name="Lipzen A."/>
            <person name="Sullivan W."/>
            <person name="Andreopoulos W.B."/>
            <person name="Clum A."/>
            <person name="Lindquist E."/>
            <person name="Daum C."/>
            <person name="Ramamoorthy G.K."/>
            <person name="Gryganskyi A."/>
            <person name="Culley D."/>
            <person name="Magnuson J.K."/>
            <person name="James T.Y."/>
            <person name="O'Malley M.A."/>
            <person name="Stajich J.E."/>
            <person name="Spatafora J.W."/>
            <person name="Visel A."/>
            <person name="Grigoriev I.V."/>
        </authorList>
    </citation>
    <scope>NUCLEOTIDE SEQUENCE [LARGE SCALE GENOMIC DNA]</scope>
    <source>
        <strain evidence="3 4">CBS 129021</strain>
    </source>
</reference>
<sequence length="665" mass="73467">MAEVEERQFGSLSERIAALNQQKNFSSTGKRAPPPPPSGQTKLEAPDGNRNGNENGNRIAPERSPTMPARPQKREPAPTLPRRTPTADSAVESLSIPGRRAPPPLPGRTNTNSLQLESSPTLPPRRPSTQTLGTRRGSNASDMSHMSTMSSLSLNPVSSRTSTTSTETQPTRKLPPALDQAKLPPLPPTRREREAQAAKEAAEREATATINTPLKSIKSGPVVCQVEDAPRPGLPPRLPSRQPKSPAMPHQDNEAPRRRLPPPPASDFSRSTPSVPPIVSSNRPPNAPPPVPVSSRPSASQIDALVTRSTTNAATSCLICRDFTQPDVVAAQYPAHSLPRADPVGFLANVLCGPFPSATDKARAIFTWCHHNIDYNVDEFFGKCAKQRRTVEETIFHGKAVCQGYAETYRDIAQRAGLQCVLISGHGKGFGHKPVAPGERPPPQKAGHAWNAVRIDNGEWKLIDPCWGAGHLADGNRYNRKFSPEMFYLKNDLFGLKHFPTDSKYLFRDDGRTLTWEEYYAGVPAGERAQWHGLREGLSEWTFSPVQKHIPVHSNEVIRFQCSKLCEHWDPVKHGKGPNYLLMMKIHGVDGRKDDLVPLDTDGYWFWVDIRARDLGAPGQTIWLYGLTSLNSKDVRGLRKEEFIRAKNSGNYGMSWESYGCWELV</sequence>
<gene>
    <name evidence="3" type="ORF">BCR38DRAFT_432264</name>
</gene>
<accession>A0A1Y2E1R6</accession>
<evidence type="ECO:0000256" key="1">
    <source>
        <dbReference type="SAM" id="MobiDB-lite"/>
    </source>
</evidence>
<dbReference type="AlphaFoldDB" id="A0A1Y2E1R6"/>
<dbReference type="Gene3D" id="3.10.620.30">
    <property type="match status" value="1"/>
</dbReference>
<dbReference type="EMBL" id="MCFJ01000006">
    <property type="protein sequence ID" value="ORY65266.1"/>
    <property type="molecule type" value="Genomic_DNA"/>
</dbReference>
<dbReference type="GO" id="GO:0005737">
    <property type="term" value="C:cytoplasm"/>
    <property type="evidence" value="ECO:0007669"/>
    <property type="project" value="TreeGrafter"/>
</dbReference>
<organism evidence="3 4">
    <name type="scientific">Pseudomassariella vexata</name>
    <dbReference type="NCBI Taxonomy" id="1141098"/>
    <lineage>
        <taxon>Eukaryota</taxon>
        <taxon>Fungi</taxon>
        <taxon>Dikarya</taxon>
        <taxon>Ascomycota</taxon>
        <taxon>Pezizomycotina</taxon>
        <taxon>Sordariomycetes</taxon>
        <taxon>Xylariomycetidae</taxon>
        <taxon>Amphisphaeriales</taxon>
        <taxon>Pseudomassariaceae</taxon>
        <taxon>Pseudomassariella</taxon>
    </lineage>
</organism>
<dbReference type="InParanoid" id="A0A1Y2E1R6"/>
<feature type="domain" description="Transglutaminase-like" evidence="2">
    <location>
        <begin position="357"/>
        <end position="465"/>
    </location>
</feature>